<protein>
    <submittedName>
        <fullName evidence="3">Polysaccharide biosynthesis protein</fullName>
    </submittedName>
</protein>
<gene>
    <name evidence="3" type="ORF">WMG39_25535</name>
</gene>
<dbReference type="Pfam" id="PF02719">
    <property type="entry name" value="Polysacc_synt_2"/>
    <property type="match status" value="1"/>
</dbReference>
<dbReference type="InterPro" id="IPR003869">
    <property type="entry name" value="Polysac_CapD-like"/>
</dbReference>
<evidence type="ECO:0000313" key="4">
    <source>
        <dbReference type="Proteomes" id="UP001384579"/>
    </source>
</evidence>
<dbReference type="InterPro" id="IPR051203">
    <property type="entry name" value="Polysaccharide_Synthase-Rel"/>
</dbReference>
<comment type="caution">
    <text evidence="3">The sequence shown here is derived from an EMBL/GenBank/DDBJ whole genome shotgun (WGS) entry which is preliminary data.</text>
</comment>
<dbReference type="PANTHER" id="PTHR43318">
    <property type="entry name" value="UDP-N-ACETYLGLUCOSAMINE 4,6-DEHYDRATASE"/>
    <property type="match status" value="1"/>
</dbReference>
<comment type="similarity">
    <text evidence="1">Belongs to the polysaccharide synthase family.</text>
</comment>
<evidence type="ECO:0000313" key="3">
    <source>
        <dbReference type="EMBL" id="MEK0188177.1"/>
    </source>
</evidence>
<dbReference type="PANTHER" id="PTHR43318:SF1">
    <property type="entry name" value="POLYSACCHARIDE BIOSYNTHESIS PROTEIN EPSC-RELATED"/>
    <property type="match status" value="1"/>
</dbReference>
<dbReference type="SUPFAM" id="SSF51735">
    <property type="entry name" value="NAD(P)-binding Rossmann-fold domains"/>
    <property type="match status" value="1"/>
</dbReference>
<dbReference type="RefSeq" id="WP_340520532.1">
    <property type="nucleotide sequence ID" value="NZ_JBBLXS010000536.1"/>
</dbReference>
<dbReference type="Proteomes" id="UP001384579">
    <property type="component" value="Unassembled WGS sequence"/>
</dbReference>
<keyword evidence="4" id="KW-1185">Reference proteome</keyword>
<organism evidence="3 4">
    <name type="scientific">Microcoleus anatoxicus PTRS2</name>
    <dbReference type="NCBI Taxonomy" id="2705321"/>
    <lineage>
        <taxon>Bacteria</taxon>
        <taxon>Bacillati</taxon>
        <taxon>Cyanobacteriota</taxon>
        <taxon>Cyanophyceae</taxon>
        <taxon>Oscillatoriophycideae</taxon>
        <taxon>Oscillatoriales</taxon>
        <taxon>Microcoleaceae</taxon>
        <taxon>Microcoleus</taxon>
        <taxon>Microcoleus anatoxicus</taxon>
    </lineage>
</organism>
<dbReference type="Gene3D" id="3.40.50.720">
    <property type="entry name" value="NAD(P)-binding Rossmann-like Domain"/>
    <property type="match status" value="1"/>
</dbReference>
<dbReference type="InterPro" id="IPR036291">
    <property type="entry name" value="NAD(P)-bd_dom_sf"/>
</dbReference>
<dbReference type="EMBL" id="JBBLXS010000536">
    <property type="protein sequence ID" value="MEK0188177.1"/>
    <property type="molecule type" value="Genomic_DNA"/>
</dbReference>
<name>A0ABU8YV23_9CYAN</name>
<proteinExistence type="inferred from homology"/>
<evidence type="ECO:0000256" key="1">
    <source>
        <dbReference type="ARBA" id="ARBA00007430"/>
    </source>
</evidence>
<evidence type="ECO:0000259" key="2">
    <source>
        <dbReference type="Pfam" id="PF02719"/>
    </source>
</evidence>
<accession>A0ABU8YV23</accession>
<feature type="domain" description="Polysaccharide biosynthesis protein CapD-like" evidence="2">
    <location>
        <begin position="89"/>
        <end position="324"/>
    </location>
</feature>
<reference evidence="3 4" key="1">
    <citation type="journal article" date="2020" name="Harmful Algae">
        <title>Molecular and morphological characterization of a novel dihydroanatoxin-a producing Microcoleus species (cyanobacteria) from the Russian River, California, USA.</title>
        <authorList>
            <person name="Conklin K.Y."/>
            <person name="Stancheva R."/>
            <person name="Otten T.G."/>
            <person name="Fadness R."/>
            <person name="Boyer G.L."/>
            <person name="Read B."/>
            <person name="Zhang X."/>
            <person name="Sheath R.G."/>
        </authorList>
    </citation>
    <scope>NUCLEOTIDE SEQUENCE [LARGE SCALE GENOMIC DNA]</scope>
    <source>
        <strain evidence="3 4">PTRS2</strain>
    </source>
</reference>
<sequence>MKSASNPSEVLECPSKAEIIDRIQKLVPPGSLEPQAPETIAALQTLTAQLISAYKADGQLESEPFEDVRDREVHLWATAVTNQIQGKTILVTGGEGCVGRFLIEKLLDLGANQIISVDKARCQNPLETLSLCQQEGAVTFYATDIRNFGSLKQIFEVHKPEIVFHLAAQRSPGLAEIQIRETVTTSILGTKHVIELSEEYGVEQCIFSSTGKASRYFTTEVYAASKKFAEWQFARAAKSGKVTYGMVRFTHMLENSLFCEQMSKKVEQGKIVNVHAPHRYVTAQNVLEAVHLLLNALVLSVPGKLKFLTVRNLGWPTETLEVALYKIVESGKNLPIYFQGLLPGYEEPFFMGQFDWSKPTEIHLLINVLEDPFRIIDDSGDIVSAELAPFSFRVFDRQVSHLESFINASDFPESQIKEVLVAAEKEIIASSFAWSAAPDLLKILQWGLNPKKLQCYGSDIYSYSEIIELLLQGIYGRVDAEVLQKSGISADEFHELVNSLAALDCLESEVKYLRSVSKYVRELMPVAQLTNSNYEGVRIRDAA</sequence>